<dbReference type="InterPro" id="IPR001300">
    <property type="entry name" value="Peptidase_C2_calpain_cat"/>
</dbReference>
<dbReference type="EMBL" id="DF933829">
    <property type="protein sequence ID" value="GAM38037.1"/>
    <property type="molecule type" value="Genomic_DNA"/>
</dbReference>
<accession>A0A6V8H9J5</accession>
<keyword evidence="5 6" id="KW-0788">Thiol protease</keyword>
<feature type="active site" evidence="6">
    <location>
        <position position="614"/>
    </location>
</feature>
<dbReference type="CDD" id="cd00044">
    <property type="entry name" value="CysPc"/>
    <property type="match status" value="1"/>
</dbReference>
<keyword evidence="4 6" id="KW-0378">Hydrolase</keyword>
<evidence type="ECO:0000313" key="10">
    <source>
        <dbReference type="Proteomes" id="UP000053095"/>
    </source>
</evidence>
<dbReference type="PANTHER" id="PTHR46143">
    <property type="entry name" value="CALPAIN-7"/>
    <property type="match status" value="1"/>
</dbReference>
<dbReference type="GO" id="GO:0005576">
    <property type="term" value="C:extracellular region"/>
    <property type="evidence" value="ECO:0007669"/>
    <property type="project" value="InterPro"/>
</dbReference>
<dbReference type="Gene3D" id="2.60.120.380">
    <property type="match status" value="1"/>
</dbReference>
<dbReference type="InterPro" id="IPR000675">
    <property type="entry name" value="Cutinase/axe"/>
</dbReference>
<evidence type="ECO:0000256" key="1">
    <source>
        <dbReference type="ARBA" id="ARBA00010193"/>
    </source>
</evidence>
<feature type="domain" description="Calpain catalytic" evidence="8">
    <location>
        <begin position="367"/>
        <end position="688"/>
    </location>
</feature>
<dbReference type="GO" id="GO:0006508">
    <property type="term" value="P:proteolysis"/>
    <property type="evidence" value="ECO:0007669"/>
    <property type="project" value="UniProtKB-KW"/>
</dbReference>
<comment type="caution">
    <text evidence="9">The sequence shown here is derived from an EMBL/GenBank/DDBJ whole genome shotgun (WGS) entry which is preliminary data.</text>
</comment>
<dbReference type="GO" id="GO:0005975">
    <property type="term" value="P:carbohydrate metabolic process"/>
    <property type="evidence" value="ECO:0007669"/>
    <property type="project" value="InterPro"/>
</dbReference>
<feature type="chain" id="PRO_5028451911" description="Calpain catalytic domain-containing protein" evidence="7">
    <location>
        <begin position="18"/>
        <end position="1096"/>
    </location>
</feature>
<dbReference type="Pfam" id="PF01083">
    <property type="entry name" value="Cutinase"/>
    <property type="match status" value="1"/>
</dbReference>
<organism evidence="9 10">
    <name type="scientific">Talaromyces pinophilus</name>
    <name type="common">Penicillium pinophilum</name>
    <dbReference type="NCBI Taxonomy" id="128442"/>
    <lineage>
        <taxon>Eukaryota</taxon>
        <taxon>Fungi</taxon>
        <taxon>Dikarya</taxon>
        <taxon>Ascomycota</taxon>
        <taxon>Pezizomycotina</taxon>
        <taxon>Eurotiomycetes</taxon>
        <taxon>Eurotiomycetidae</taxon>
        <taxon>Eurotiales</taxon>
        <taxon>Trichocomaceae</taxon>
        <taxon>Talaromyces</taxon>
        <taxon>Talaromyces sect. Talaromyces</taxon>
    </lineage>
</organism>
<evidence type="ECO:0000313" key="9">
    <source>
        <dbReference type="EMBL" id="GAM38037.1"/>
    </source>
</evidence>
<dbReference type="Gene3D" id="3.90.70.10">
    <property type="entry name" value="Cysteine proteinases"/>
    <property type="match status" value="1"/>
</dbReference>
<evidence type="ECO:0000256" key="3">
    <source>
        <dbReference type="ARBA" id="ARBA00022729"/>
    </source>
</evidence>
<dbReference type="InterPro" id="IPR038765">
    <property type="entry name" value="Papain-like_cys_pep_sf"/>
</dbReference>
<dbReference type="Gene3D" id="3.40.50.1820">
    <property type="entry name" value="alpha/beta hydrolase"/>
    <property type="match status" value="1"/>
</dbReference>
<dbReference type="SUPFAM" id="SSF57180">
    <property type="entry name" value="Cellulose-binding domain"/>
    <property type="match status" value="1"/>
</dbReference>
<dbReference type="SMART" id="SM00230">
    <property type="entry name" value="CysPc"/>
    <property type="match status" value="1"/>
</dbReference>
<dbReference type="Pfam" id="PF00734">
    <property type="entry name" value="CBM_1"/>
    <property type="match status" value="1"/>
</dbReference>
<dbReference type="SUPFAM" id="SSF53474">
    <property type="entry name" value="alpha/beta-Hydrolases"/>
    <property type="match status" value="1"/>
</dbReference>
<gene>
    <name evidence="9" type="ORF">TCE0_033f08462</name>
</gene>
<dbReference type="Proteomes" id="UP000053095">
    <property type="component" value="Unassembled WGS sequence"/>
</dbReference>
<dbReference type="Pfam" id="PF00648">
    <property type="entry name" value="Peptidase_C2"/>
    <property type="match status" value="1"/>
</dbReference>
<evidence type="ECO:0000256" key="6">
    <source>
        <dbReference type="PROSITE-ProRule" id="PRU00239"/>
    </source>
</evidence>
<dbReference type="SUPFAM" id="SSF49758">
    <property type="entry name" value="Calpain large subunit, middle domain (domain III)"/>
    <property type="match status" value="2"/>
</dbReference>
<dbReference type="InterPro" id="IPR035971">
    <property type="entry name" value="CBD_sf"/>
</dbReference>
<evidence type="ECO:0000259" key="8">
    <source>
        <dbReference type="PROSITE" id="PS50203"/>
    </source>
</evidence>
<feature type="active site" evidence="6">
    <location>
        <position position="634"/>
    </location>
</feature>
<dbReference type="Pfam" id="PF25435">
    <property type="entry name" value="PalB_C"/>
    <property type="match status" value="1"/>
</dbReference>
<feature type="active site" evidence="6">
    <location>
        <position position="446"/>
    </location>
</feature>
<dbReference type="InterPro" id="IPR036213">
    <property type="entry name" value="Calpain_III_sf"/>
</dbReference>
<dbReference type="InterPro" id="IPR000254">
    <property type="entry name" value="CBD"/>
</dbReference>
<dbReference type="GO" id="GO:0030248">
    <property type="term" value="F:cellulose binding"/>
    <property type="evidence" value="ECO:0007669"/>
    <property type="project" value="InterPro"/>
</dbReference>
<evidence type="ECO:0000256" key="4">
    <source>
        <dbReference type="ARBA" id="ARBA00022801"/>
    </source>
</evidence>
<proteinExistence type="inferred from homology"/>
<dbReference type="GO" id="GO:0052689">
    <property type="term" value="F:carboxylic ester hydrolase activity"/>
    <property type="evidence" value="ECO:0007669"/>
    <property type="project" value="UniProtKB-ARBA"/>
</dbReference>
<evidence type="ECO:0000256" key="7">
    <source>
        <dbReference type="SAM" id="SignalP"/>
    </source>
</evidence>
<dbReference type="PANTHER" id="PTHR46143:SF1">
    <property type="entry name" value="CALPAIN-7"/>
    <property type="match status" value="1"/>
</dbReference>
<dbReference type="SMART" id="SM01110">
    <property type="entry name" value="Cutinase"/>
    <property type="match status" value="1"/>
</dbReference>
<dbReference type="SMART" id="SM00720">
    <property type="entry name" value="calpain_III"/>
    <property type="match status" value="1"/>
</dbReference>
<dbReference type="InterPro" id="IPR029058">
    <property type="entry name" value="AB_hydrolase_fold"/>
</dbReference>
<dbReference type="PROSITE" id="PS50203">
    <property type="entry name" value="CALPAIN_CAT"/>
    <property type="match status" value="1"/>
</dbReference>
<feature type="signal peptide" evidence="7">
    <location>
        <begin position="1"/>
        <end position="17"/>
    </location>
</feature>
<evidence type="ECO:0000256" key="2">
    <source>
        <dbReference type="ARBA" id="ARBA00022670"/>
    </source>
</evidence>
<keyword evidence="2 6" id="KW-0645">Protease</keyword>
<evidence type="ECO:0000256" key="5">
    <source>
        <dbReference type="ARBA" id="ARBA00022807"/>
    </source>
</evidence>
<sequence>MLSRILGLSALVGGALSIPIEKRACPNIHVFGARETTVSQGYGSSITVVNDVLNAYSGSTAEAIVYPACGGQSSCGGVSYSSSVAQGIAAVASAVNSFHTECPNTEIVLVGYSQGGEIMDVALCGGGDPNQGYTNTAVQLSASALSMVKAAIFMGDPLFRAGLSYEVGTCTAGGFDERPAGFSCPSASLIQSYCDASDPYCCNGSNAATHQGYGAEYGNQALAFIKSKLSGGGTTSPGNGTTGTGGGTVAQWGQCGGLGWTGATTCKYERQVSGAGTQSQALEAAIAAAENYMRALTLADTPREKQYLDSKCKDWISRAEKIKVDKSWKPISPQAGNRSLKEPISKRKLSTREEIILLESAKLNGCLFPPWKNDPNPQEFELVGNEGQFEDKPLRLSVPQKEVFNGWKRPAELTKERGRGSVTPDAPNRADTKVVMDLVQDITTDCSVIASICAATARFERGHGCLFHNAIFPFDYIKNIPHNSRSGKYIFRLYFNGCYRKVVIDDRLPSSKTTRSLFAFDRNSPESFWPALIEKAYLKLRGGYDFPGSNSGTDLWVLTGWIPEQIFLHHEDVAPDQLWRRISGAFQYGDVVLTLGTGELNSREERLQGLIGRHDYAVLDLTESDGYRQLLIKNPWADSSSTTPQSYNRASEQSALDTNSTPLLPGSFWMDYDQIFQNFDNMYLNWNPGLFTNRQDIHFTWDLSKARFNSTCFANSPQFSISTVAGGPVWLLLSKHFRTASTKASSAESGFISIYVSRKGGHRIFVSDDAFYRGPFVDSPNTLAKIDMEPNSTYTVVVAEQSLPLVPQNFTLSAFSRNEIVLKPAEDKFSHTYQMESEWSPITAGGNTESPRYPSNPQHTLQISDTADVLILLETSEPDLAVHAKLFWSDGKRISTVKKRDIVTDSGHYRPGCVVAETEQLCPGSYTLVCSTFLPDQVAKFNIWVFSTKKCHVKALPSEAAGRLAVLSDVGILPPGIDRIFAPLNVSRLTRLKLIARSRNSTIGTRHVTSSPMLLTVELGQGPYKEVLASSENGEFSDAVSGIRVPDFDVRPEYAEKGGIWIVIERIGGPVGQVTDCVDVEALGEERVEIGEWITS</sequence>
<dbReference type="InterPro" id="IPR051297">
    <property type="entry name" value="PalB/RIM13"/>
</dbReference>
<comment type="similarity">
    <text evidence="1">Belongs to the peptidase C2 family. PalB/RIM13 subfamily.</text>
</comment>
<protein>
    <recommendedName>
        <fullName evidence="8">Calpain catalytic domain-containing protein</fullName>
    </recommendedName>
</protein>
<keyword evidence="10" id="KW-1185">Reference proteome</keyword>
<dbReference type="GO" id="GO:0004198">
    <property type="term" value="F:calcium-dependent cysteine-type endopeptidase activity"/>
    <property type="evidence" value="ECO:0007669"/>
    <property type="project" value="InterPro"/>
</dbReference>
<reference evidence="10" key="1">
    <citation type="journal article" date="2015" name="Genome Announc.">
        <title>Draft genome sequence of Talaromyces cellulolyticus strain Y-94, a source of lignocellulosic biomass-degrading enzymes.</title>
        <authorList>
            <person name="Fujii T."/>
            <person name="Koike H."/>
            <person name="Sawayama S."/>
            <person name="Yano S."/>
            <person name="Inoue H."/>
        </authorList>
    </citation>
    <scope>NUCLEOTIDE SEQUENCE [LARGE SCALE GENOMIC DNA]</scope>
    <source>
        <strain evidence="10">Y-94</strain>
    </source>
</reference>
<name>A0A6V8H9J5_TALPI</name>
<dbReference type="SUPFAM" id="SSF54001">
    <property type="entry name" value="Cysteine proteinases"/>
    <property type="match status" value="1"/>
</dbReference>
<dbReference type="AlphaFoldDB" id="A0A6V8H9J5"/>
<keyword evidence="3 7" id="KW-0732">Signal</keyword>
<dbReference type="InterPro" id="IPR022683">
    <property type="entry name" value="Calpain_III"/>
</dbReference>